<proteinExistence type="predicted"/>
<keyword evidence="5" id="KW-0862">Zinc</keyword>
<accession>A0A6A6E2F0</accession>
<evidence type="ECO:0000256" key="2">
    <source>
        <dbReference type="ARBA" id="ARBA00022692"/>
    </source>
</evidence>
<dbReference type="EMBL" id="ML994634">
    <property type="protein sequence ID" value="KAF2185383.1"/>
    <property type="molecule type" value="Genomic_DNA"/>
</dbReference>
<keyword evidence="7" id="KW-1185">Reference proteome</keyword>
<keyword evidence="2" id="KW-0812">Transmembrane</keyword>
<evidence type="ECO:0000256" key="1">
    <source>
        <dbReference type="ARBA" id="ARBA00004141"/>
    </source>
</evidence>
<keyword evidence="5" id="KW-0479">Metal-binding</keyword>
<feature type="binding site" evidence="5">
    <location>
        <position position="30"/>
    </location>
    <ligand>
        <name>Zn(2+)</name>
        <dbReference type="ChEBI" id="CHEBI:29105"/>
    </ligand>
</feature>
<evidence type="ECO:0000256" key="5">
    <source>
        <dbReference type="PIRSR" id="PIRSR604254-1"/>
    </source>
</evidence>
<evidence type="ECO:0000256" key="4">
    <source>
        <dbReference type="ARBA" id="ARBA00023136"/>
    </source>
</evidence>
<dbReference type="GO" id="GO:0016020">
    <property type="term" value="C:membrane"/>
    <property type="evidence" value="ECO:0007669"/>
    <property type="project" value="UniProtKB-SubCell"/>
</dbReference>
<evidence type="ECO:0000256" key="3">
    <source>
        <dbReference type="ARBA" id="ARBA00022989"/>
    </source>
</evidence>
<evidence type="ECO:0008006" key="8">
    <source>
        <dbReference type="Google" id="ProtNLM"/>
    </source>
</evidence>
<keyword evidence="4" id="KW-0472">Membrane</keyword>
<dbReference type="GO" id="GO:0046872">
    <property type="term" value="F:metal ion binding"/>
    <property type="evidence" value="ECO:0007669"/>
    <property type="project" value="UniProtKB-KW"/>
</dbReference>
<dbReference type="OrthoDB" id="529367at2759"/>
<name>A0A6A6E2F0_9PEZI</name>
<evidence type="ECO:0000313" key="6">
    <source>
        <dbReference type="EMBL" id="KAF2185383.1"/>
    </source>
</evidence>
<keyword evidence="3" id="KW-1133">Transmembrane helix</keyword>
<sequence length="59" mass="6567">VGGVIYATDLLERALRGTFHIPGASHQVMHVVVIFGAWIYREGILSFQAHWGSRELLCS</sequence>
<feature type="non-terminal residue" evidence="6">
    <location>
        <position position="1"/>
    </location>
</feature>
<organism evidence="6 7">
    <name type="scientific">Zopfia rhizophila CBS 207.26</name>
    <dbReference type="NCBI Taxonomy" id="1314779"/>
    <lineage>
        <taxon>Eukaryota</taxon>
        <taxon>Fungi</taxon>
        <taxon>Dikarya</taxon>
        <taxon>Ascomycota</taxon>
        <taxon>Pezizomycotina</taxon>
        <taxon>Dothideomycetes</taxon>
        <taxon>Dothideomycetes incertae sedis</taxon>
        <taxon>Zopfiaceae</taxon>
        <taxon>Zopfia</taxon>
    </lineage>
</organism>
<dbReference type="Pfam" id="PF03006">
    <property type="entry name" value="HlyIII"/>
    <property type="match status" value="1"/>
</dbReference>
<dbReference type="AlphaFoldDB" id="A0A6A6E2F0"/>
<dbReference type="Proteomes" id="UP000800200">
    <property type="component" value="Unassembled WGS sequence"/>
</dbReference>
<reference evidence="6" key="1">
    <citation type="journal article" date="2020" name="Stud. Mycol.">
        <title>101 Dothideomycetes genomes: a test case for predicting lifestyles and emergence of pathogens.</title>
        <authorList>
            <person name="Haridas S."/>
            <person name="Albert R."/>
            <person name="Binder M."/>
            <person name="Bloem J."/>
            <person name="Labutti K."/>
            <person name="Salamov A."/>
            <person name="Andreopoulos B."/>
            <person name="Baker S."/>
            <person name="Barry K."/>
            <person name="Bills G."/>
            <person name="Bluhm B."/>
            <person name="Cannon C."/>
            <person name="Castanera R."/>
            <person name="Culley D."/>
            <person name="Daum C."/>
            <person name="Ezra D."/>
            <person name="Gonzalez J."/>
            <person name="Henrissat B."/>
            <person name="Kuo A."/>
            <person name="Liang C."/>
            <person name="Lipzen A."/>
            <person name="Lutzoni F."/>
            <person name="Magnuson J."/>
            <person name="Mondo S."/>
            <person name="Nolan M."/>
            <person name="Ohm R."/>
            <person name="Pangilinan J."/>
            <person name="Park H.-J."/>
            <person name="Ramirez L."/>
            <person name="Alfaro M."/>
            <person name="Sun H."/>
            <person name="Tritt A."/>
            <person name="Yoshinaga Y."/>
            <person name="Zwiers L.-H."/>
            <person name="Turgeon B."/>
            <person name="Goodwin S."/>
            <person name="Spatafora J."/>
            <person name="Crous P."/>
            <person name="Grigoriev I."/>
        </authorList>
    </citation>
    <scope>NUCLEOTIDE SEQUENCE</scope>
    <source>
        <strain evidence="6">CBS 207.26</strain>
    </source>
</reference>
<comment type="subcellular location">
    <subcellularLocation>
        <location evidence="1">Membrane</location>
        <topology evidence="1">Multi-pass membrane protein</topology>
    </subcellularLocation>
</comment>
<feature type="binding site" evidence="5">
    <location>
        <position position="26"/>
    </location>
    <ligand>
        <name>Zn(2+)</name>
        <dbReference type="ChEBI" id="CHEBI:29105"/>
    </ligand>
</feature>
<gene>
    <name evidence="6" type="ORF">K469DRAFT_577154</name>
</gene>
<protein>
    <recommendedName>
        <fullName evidence="8">HlyIII-domain-containing protein</fullName>
    </recommendedName>
</protein>
<dbReference type="InterPro" id="IPR004254">
    <property type="entry name" value="AdipoR/HlyIII-related"/>
</dbReference>
<evidence type="ECO:0000313" key="7">
    <source>
        <dbReference type="Proteomes" id="UP000800200"/>
    </source>
</evidence>